<reference evidence="2" key="1">
    <citation type="journal article" date="2019" name="Int. J. Syst. Evol. Microbiol.">
        <title>The Global Catalogue of Microorganisms (GCM) 10K type strain sequencing project: providing services to taxonomists for standard genome sequencing and annotation.</title>
        <authorList>
            <consortium name="The Broad Institute Genomics Platform"/>
            <consortium name="The Broad Institute Genome Sequencing Center for Infectious Disease"/>
            <person name="Wu L."/>
            <person name="Ma J."/>
        </authorList>
    </citation>
    <scope>NUCLEOTIDE SEQUENCE [LARGE SCALE GENOMIC DNA]</scope>
    <source>
        <strain evidence="2">JCM 18126</strain>
    </source>
</reference>
<evidence type="ECO:0000313" key="1">
    <source>
        <dbReference type="EMBL" id="GAA4975456.1"/>
    </source>
</evidence>
<protein>
    <submittedName>
        <fullName evidence="1">Uncharacterized protein</fullName>
    </submittedName>
</protein>
<comment type="caution">
    <text evidence="1">The sequence shown here is derived from an EMBL/GenBank/DDBJ whole genome shotgun (WGS) entry which is preliminary data.</text>
</comment>
<keyword evidence="2" id="KW-1185">Reference proteome</keyword>
<proteinExistence type="predicted"/>
<name>A0ABP9HPX7_9ACTN</name>
<accession>A0ABP9HPX7</accession>
<dbReference type="EMBL" id="BAABIL010000205">
    <property type="protein sequence ID" value="GAA4975456.1"/>
    <property type="molecule type" value="Genomic_DNA"/>
</dbReference>
<evidence type="ECO:0000313" key="2">
    <source>
        <dbReference type="Proteomes" id="UP001501195"/>
    </source>
</evidence>
<organism evidence="1 2">
    <name type="scientific">Kineococcus glutinatus</name>
    <dbReference type="NCBI Taxonomy" id="1070872"/>
    <lineage>
        <taxon>Bacteria</taxon>
        <taxon>Bacillati</taxon>
        <taxon>Actinomycetota</taxon>
        <taxon>Actinomycetes</taxon>
        <taxon>Kineosporiales</taxon>
        <taxon>Kineosporiaceae</taxon>
        <taxon>Kineococcus</taxon>
    </lineage>
</organism>
<dbReference type="Proteomes" id="UP001501195">
    <property type="component" value="Unassembled WGS sequence"/>
</dbReference>
<sequence>MTPEPWPGTDPGSPAWAADIRVSLDAGSQSAPQIGVRTTTSFARQPSRHLATQESISTGVFLIHIRFTEPDRPRTGLGYTRLRPAPQRIQVGDLVVRTEEPGGCRAVHGLGMVTFVHFPGWRVLLVHAAPGSFQLTAPAWWGGDDASSDDLSTPHGTVTAEVTIRPATAPSVTT</sequence>
<gene>
    <name evidence="1" type="ORF">GCM10023225_15670</name>
</gene>
<dbReference type="RefSeq" id="WP_345711892.1">
    <property type="nucleotide sequence ID" value="NZ_BAABIL010000205.1"/>
</dbReference>